<keyword evidence="2" id="KW-1185">Reference proteome</keyword>
<gene>
    <name evidence="1" type="ORF">N791_10300</name>
</gene>
<dbReference type="PANTHER" id="PTHR40045:SF1">
    <property type="entry name" value="YQCI_YCGG FAMILY PROTEIN"/>
    <property type="match status" value="1"/>
</dbReference>
<dbReference type="eggNOG" id="COG3403">
    <property type="taxonomic scope" value="Bacteria"/>
</dbReference>
<evidence type="ECO:0000313" key="1">
    <source>
        <dbReference type="EMBL" id="KGO99266.1"/>
    </source>
</evidence>
<dbReference type="STRING" id="1385515.GCA_000423325_02220"/>
<accession>A0A0A0MBW2</accession>
<dbReference type="AlphaFoldDB" id="A0A0A0MBW2"/>
<dbReference type="InterPro" id="IPR014988">
    <property type="entry name" value="Uncharacterised_YqcI/YcgG"/>
</dbReference>
<dbReference type="Pfam" id="PF08892">
    <property type="entry name" value="YqcI_YcgG"/>
    <property type="match status" value="1"/>
</dbReference>
<dbReference type="PANTHER" id="PTHR40045">
    <property type="entry name" value="YCGG FAMILY PROTEIN"/>
    <property type="match status" value="1"/>
</dbReference>
<dbReference type="Proteomes" id="UP000030003">
    <property type="component" value="Unassembled WGS sequence"/>
</dbReference>
<sequence>METPVAASCPRSRKLPRIGTLESEFRDFIASDDFPCVGSKLALARGGLRAVELAPLGDVSNDALLLDTLVVFARHLDAGKEDSTDVHSLVALFHGPCSMDEPAFERQLWNQLQRLHDLDVARGTGWAPDVDRDPASPRFSMSLAGHPFFIIGLHPGSSRLARRFAAPALVFNSHRQFNRLREDGRFAKMQKATRARDIALQGSINPNLSDHGEASEARQYSGRAVEAGWRCPFRARSSA</sequence>
<dbReference type="EMBL" id="AVBH01000024">
    <property type="protein sequence ID" value="KGO99266.1"/>
    <property type="molecule type" value="Genomic_DNA"/>
</dbReference>
<organism evidence="1 2">
    <name type="scientific">Lysobacter defluvii IMMIB APB-9 = DSM 18482</name>
    <dbReference type="NCBI Taxonomy" id="1385515"/>
    <lineage>
        <taxon>Bacteria</taxon>
        <taxon>Pseudomonadati</taxon>
        <taxon>Pseudomonadota</taxon>
        <taxon>Gammaproteobacteria</taxon>
        <taxon>Lysobacterales</taxon>
        <taxon>Lysobacteraceae</taxon>
        <taxon>Novilysobacter</taxon>
    </lineage>
</organism>
<comment type="caution">
    <text evidence="1">The sequence shown here is derived from an EMBL/GenBank/DDBJ whole genome shotgun (WGS) entry which is preliminary data.</text>
</comment>
<evidence type="ECO:0008006" key="3">
    <source>
        <dbReference type="Google" id="ProtNLM"/>
    </source>
</evidence>
<name>A0A0A0MBW2_9GAMM</name>
<evidence type="ECO:0000313" key="2">
    <source>
        <dbReference type="Proteomes" id="UP000030003"/>
    </source>
</evidence>
<proteinExistence type="predicted"/>
<reference evidence="1 2" key="1">
    <citation type="submission" date="2013-08" db="EMBL/GenBank/DDBJ databases">
        <title>Genomic analysis of Lysobacter defluvii.</title>
        <authorList>
            <person name="Wang Q."/>
            <person name="Wang G."/>
        </authorList>
    </citation>
    <scope>NUCLEOTIDE SEQUENCE [LARGE SCALE GENOMIC DNA]</scope>
    <source>
        <strain evidence="1 2">IMMIB APB-9</strain>
    </source>
</reference>
<dbReference type="NCBIfam" id="NF041366">
    <property type="entry name" value="GntA_guanitoxin"/>
    <property type="match status" value="1"/>
</dbReference>
<protein>
    <recommendedName>
        <fullName evidence="3">YqcI/YcgG family protein</fullName>
    </recommendedName>
</protein>